<dbReference type="Proteomes" id="UP000238479">
    <property type="component" value="Chromosome 7"/>
</dbReference>
<accession>A0A2P6PFJ2</accession>
<proteinExistence type="predicted"/>
<name>A0A2P6PFJ2_ROSCH</name>
<reference evidence="1 2" key="1">
    <citation type="journal article" date="2018" name="Nat. Genet.">
        <title>The Rosa genome provides new insights in the design of modern roses.</title>
        <authorList>
            <person name="Bendahmane M."/>
        </authorList>
    </citation>
    <scope>NUCLEOTIDE SEQUENCE [LARGE SCALE GENOMIC DNA]</scope>
    <source>
        <strain evidence="2">cv. Old Blush</strain>
    </source>
</reference>
<comment type="caution">
    <text evidence="1">The sequence shown here is derived from an EMBL/GenBank/DDBJ whole genome shotgun (WGS) entry which is preliminary data.</text>
</comment>
<dbReference type="OMA" id="KIESWIC"/>
<evidence type="ECO:0000313" key="2">
    <source>
        <dbReference type="Proteomes" id="UP000238479"/>
    </source>
</evidence>
<evidence type="ECO:0000313" key="1">
    <source>
        <dbReference type="EMBL" id="PRQ20704.1"/>
    </source>
</evidence>
<gene>
    <name evidence="1" type="ORF">RchiOBHm_Chr7g0231051</name>
</gene>
<dbReference type="PANTHER" id="PTHR33116">
    <property type="entry name" value="REVERSE TRANSCRIPTASE ZINC-BINDING DOMAIN-CONTAINING PROTEIN-RELATED-RELATED"/>
    <property type="match status" value="1"/>
</dbReference>
<dbReference type="Gramene" id="PRQ20704">
    <property type="protein sequence ID" value="PRQ20704"/>
    <property type="gene ID" value="RchiOBHm_Chr7g0231051"/>
</dbReference>
<sequence length="117" mass="13192">MLYARANLLACQEISNVLRVYGRASGQKVNFHKSSITFSKNVSTDQQNMLAAHLGVTVVESHEKYLGLPTYVGRNKTRTFQYIQERLDQKLQTWQGRLLIGAGKDILIRVVAQSLPT</sequence>
<dbReference type="EMBL" id="PDCK01000045">
    <property type="protein sequence ID" value="PRQ20704.1"/>
    <property type="molecule type" value="Genomic_DNA"/>
</dbReference>
<organism evidence="1 2">
    <name type="scientific">Rosa chinensis</name>
    <name type="common">China rose</name>
    <dbReference type="NCBI Taxonomy" id="74649"/>
    <lineage>
        <taxon>Eukaryota</taxon>
        <taxon>Viridiplantae</taxon>
        <taxon>Streptophyta</taxon>
        <taxon>Embryophyta</taxon>
        <taxon>Tracheophyta</taxon>
        <taxon>Spermatophyta</taxon>
        <taxon>Magnoliopsida</taxon>
        <taxon>eudicotyledons</taxon>
        <taxon>Gunneridae</taxon>
        <taxon>Pentapetalae</taxon>
        <taxon>rosids</taxon>
        <taxon>fabids</taxon>
        <taxon>Rosales</taxon>
        <taxon>Rosaceae</taxon>
        <taxon>Rosoideae</taxon>
        <taxon>Rosoideae incertae sedis</taxon>
        <taxon>Rosa</taxon>
    </lineage>
</organism>
<protein>
    <submittedName>
        <fullName evidence="1">Uncharacterized protein</fullName>
    </submittedName>
</protein>
<dbReference type="AlphaFoldDB" id="A0A2P6PFJ2"/>
<keyword evidence="2" id="KW-1185">Reference proteome</keyword>
<dbReference type="PANTHER" id="PTHR33116:SF86">
    <property type="entry name" value="REVERSE TRANSCRIPTASE DOMAIN-CONTAINING PROTEIN"/>
    <property type="match status" value="1"/>
</dbReference>